<dbReference type="SUPFAM" id="SSF53822">
    <property type="entry name" value="Periplasmic binding protein-like I"/>
    <property type="match status" value="1"/>
</dbReference>
<evidence type="ECO:0000256" key="4">
    <source>
        <dbReference type="SAM" id="MobiDB-lite"/>
    </source>
</evidence>
<name>A0A2C7AH59_9PROT</name>
<keyword evidence="2" id="KW-0732">Signal</keyword>
<proteinExistence type="inferred from homology"/>
<keyword evidence="3" id="KW-0029">Amino-acid transport</keyword>
<sequence>MVDIGHLRGQSRHGVVPLCVPVWQAPEGQRPAASRQAKHEHVTMKHHGGQASAAPAPRRALLALLAAPALAGHAAAQTRGAAGNPASPAAGPSTASPPGPAPAPPTGAELRIGALYPASGPLALLGDESFRGLELAVEARNEAGGVFGRPLRLVKAEASDAAQAGEAARRLIGTERVAAVFGSGVSPLSFAASQVTELAGIPYFELGAVADSITARGFRYLFRSCPRGQDLAALSLRAARWLLPLLWRAPLAGMRLAILHEDALFGQSVATAQEAGLPPEATLLGRFAYGPGGQDLPGLVQRLRAADAQLLLHTGHEADVLLLFRAMKEAGWRPRMVIGGGAAYSMVDTARSIGSGFEGVMVVDFPPYAAAGRMGADARRLAEAYSAKYGHEPRSCHSLANHAGARIFLDALHRAGSADKERIRAAVLATDVEERDAPFGWGAAFDEAGQNLRALPVLAQWQAGRALAVFPDGCAAALPRGEMG</sequence>
<organism evidence="6 7">
    <name type="scientific">Teichococcus rhizosphaerae</name>
    <dbReference type="NCBI Taxonomy" id="1335062"/>
    <lineage>
        <taxon>Bacteria</taxon>
        <taxon>Pseudomonadati</taxon>
        <taxon>Pseudomonadota</taxon>
        <taxon>Alphaproteobacteria</taxon>
        <taxon>Acetobacterales</taxon>
        <taxon>Roseomonadaceae</taxon>
        <taxon>Roseomonas</taxon>
    </lineage>
</organism>
<evidence type="ECO:0000259" key="5">
    <source>
        <dbReference type="Pfam" id="PF13458"/>
    </source>
</evidence>
<gene>
    <name evidence="6" type="ORF">CR162_03830</name>
</gene>
<keyword evidence="7" id="KW-1185">Reference proteome</keyword>
<accession>A0A2C7AH59</accession>
<dbReference type="Proteomes" id="UP000223527">
    <property type="component" value="Unassembled WGS sequence"/>
</dbReference>
<evidence type="ECO:0000313" key="6">
    <source>
        <dbReference type="EMBL" id="PHK96464.1"/>
    </source>
</evidence>
<dbReference type="Gene3D" id="3.40.50.2300">
    <property type="match status" value="2"/>
</dbReference>
<dbReference type="PANTHER" id="PTHR30483:SF37">
    <property type="entry name" value="ABC TRANSPORTER SUBSTRATE-BINDING PROTEIN"/>
    <property type="match status" value="1"/>
</dbReference>
<evidence type="ECO:0000256" key="3">
    <source>
        <dbReference type="ARBA" id="ARBA00022970"/>
    </source>
</evidence>
<dbReference type="PANTHER" id="PTHR30483">
    <property type="entry name" value="LEUCINE-SPECIFIC-BINDING PROTEIN"/>
    <property type="match status" value="1"/>
</dbReference>
<dbReference type="Pfam" id="PF13458">
    <property type="entry name" value="Peripla_BP_6"/>
    <property type="match status" value="1"/>
</dbReference>
<feature type="region of interest" description="Disordered" evidence="4">
    <location>
        <begin position="29"/>
        <end position="56"/>
    </location>
</feature>
<dbReference type="InterPro" id="IPR051010">
    <property type="entry name" value="BCAA_transport"/>
</dbReference>
<feature type="domain" description="Leucine-binding protein" evidence="5">
    <location>
        <begin position="110"/>
        <end position="457"/>
    </location>
</feature>
<dbReference type="CDD" id="cd06340">
    <property type="entry name" value="PBP1_ABC_ligand_binding-like"/>
    <property type="match status" value="1"/>
</dbReference>
<feature type="compositionally biased region" description="Pro residues" evidence="4">
    <location>
        <begin position="95"/>
        <end position="105"/>
    </location>
</feature>
<feature type="region of interest" description="Disordered" evidence="4">
    <location>
        <begin position="76"/>
        <end position="108"/>
    </location>
</feature>
<feature type="compositionally biased region" description="Low complexity" evidence="4">
    <location>
        <begin position="76"/>
        <end position="94"/>
    </location>
</feature>
<evidence type="ECO:0000313" key="7">
    <source>
        <dbReference type="Proteomes" id="UP000223527"/>
    </source>
</evidence>
<dbReference type="InterPro" id="IPR028081">
    <property type="entry name" value="Leu-bd"/>
</dbReference>
<protein>
    <submittedName>
        <fullName evidence="6">Amino acid-binding protein</fullName>
    </submittedName>
</protein>
<comment type="caution">
    <text evidence="6">The sequence shown here is derived from an EMBL/GenBank/DDBJ whole genome shotgun (WGS) entry which is preliminary data.</text>
</comment>
<keyword evidence="3" id="KW-0813">Transport</keyword>
<evidence type="ECO:0000256" key="2">
    <source>
        <dbReference type="ARBA" id="ARBA00022729"/>
    </source>
</evidence>
<dbReference type="OrthoDB" id="7251828at2"/>
<evidence type="ECO:0000256" key="1">
    <source>
        <dbReference type="ARBA" id="ARBA00010062"/>
    </source>
</evidence>
<comment type="similarity">
    <text evidence="1">Belongs to the leucine-binding protein family.</text>
</comment>
<dbReference type="EMBL" id="PDNU01000003">
    <property type="protein sequence ID" value="PHK96464.1"/>
    <property type="molecule type" value="Genomic_DNA"/>
</dbReference>
<dbReference type="InterPro" id="IPR028082">
    <property type="entry name" value="Peripla_BP_I"/>
</dbReference>
<reference evidence="6 7" key="1">
    <citation type="submission" date="2017-10" db="EMBL/GenBank/DDBJ databases">
        <authorList>
            <person name="Banno H."/>
            <person name="Chua N.-H."/>
        </authorList>
    </citation>
    <scope>NUCLEOTIDE SEQUENCE [LARGE SCALE GENOMIC DNA]</scope>
    <source>
        <strain evidence="6 7">YW11</strain>
    </source>
</reference>
<dbReference type="GO" id="GO:0006865">
    <property type="term" value="P:amino acid transport"/>
    <property type="evidence" value="ECO:0007669"/>
    <property type="project" value="UniProtKB-KW"/>
</dbReference>
<dbReference type="AlphaFoldDB" id="A0A2C7AH59"/>